<reference evidence="10 11" key="1">
    <citation type="submission" date="2015-11" db="EMBL/GenBank/DDBJ databases">
        <title>Genomic analysis of 38 Legionella species identifies large and diverse effector repertoires.</title>
        <authorList>
            <person name="Burstein D."/>
            <person name="Amaro F."/>
            <person name="Zusman T."/>
            <person name="Lifshitz Z."/>
            <person name="Cohen O."/>
            <person name="Gilbert J.A."/>
            <person name="Pupko T."/>
            <person name="Shuman H.A."/>
            <person name="Segal G."/>
        </authorList>
    </citation>
    <scope>NUCLEOTIDE SEQUENCE [LARGE SCALE GENOMIC DNA]</scope>
    <source>
        <strain evidence="10 11">ATCC 700990</strain>
    </source>
</reference>
<dbReference type="InterPro" id="IPR015262">
    <property type="entry name" value="tRNA_Ile_lys_synt_subst-bd"/>
</dbReference>
<dbReference type="InterPro" id="IPR012795">
    <property type="entry name" value="tRNA_Ile_lys_synt_N"/>
</dbReference>
<dbReference type="NCBIfam" id="TIGR02432">
    <property type="entry name" value="lysidine_TilS_N"/>
    <property type="match status" value="1"/>
</dbReference>
<keyword evidence="2 8" id="KW-0963">Cytoplasm</keyword>
<dbReference type="SMART" id="SM00977">
    <property type="entry name" value="TilS_C"/>
    <property type="match status" value="1"/>
</dbReference>
<keyword evidence="3 8" id="KW-0436">Ligase</keyword>
<evidence type="ECO:0000313" key="10">
    <source>
        <dbReference type="EMBL" id="KTC85394.1"/>
    </source>
</evidence>
<comment type="catalytic activity">
    <reaction evidence="7 8">
        <text>cytidine(34) in tRNA(Ile2) + L-lysine + ATP = lysidine(34) in tRNA(Ile2) + AMP + diphosphate + H(+)</text>
        <dbReference type="Rhea" id="RHEA:43744"/>
        <dbReference type="Rhea" id="RHEA-COMP:10625"/>
        <dbReference type="Rhea" id="RHEA-COMP:10670"/>
        <dbReference type="ChEBI" id="CHEBI:15378"/>
        <dbReference type="ChEBI" id="CHEBI:30616"/>
        <dbReference type="ChEBI" id="CHEBI:32551"/>
        <dbReference type="ChEBI" id="CHEBI:33019"/>
        <dbReference type="ChEBI" id="CHEBI:82748"/>
        <dbReference type="ChEBI" id="CHEBI:83665"/>
        <dbReference type="ChEBI" id="CHEBI:456215"/>
        <dbReference type="EC" id="6.3.4.19"/>
    </reaction>
</comment>
<dbReference type="Pfam" id="PF11734">
    <property type="entry name" value="TilS_C"/>
    <property type="match status" value="1"/>
</dbReference>
<dbReference type="OrthoDB" id="9807403at2"/>
<feature type="binding site" evidence="8">
    <location>
        <begin position="25"/>
        <end position="30"/>
    </location>
    <ligand>
        <name>ATP</name>
        <dbReference type="ChEBI" id="CHEBI:30616"/>
    </ligand>
</feature>
<dbReference type="InterPro" id="IPR014729">
    <property type="entry name" value="Rossmann-like_a/b/a_fold"/>
</dbReference>
<comment type="subcellular location">
    <subcellularLocation>
        <location evidence="1 8">Cytoplasm</location>
    </subcellularLocation>
</comment>
<dbReference type="Pfam" id="PF01171">
    <property type="entry name" value="ATP_bind_3"/>
    <property type="match status" value="1"/>
</dbReference>
<gene>
    <name evidence="8" type="primary">tilS</name>
    <name evidence="10" type="ORF">Ldro_2566</name>
</gene>
<dbReference type="RefSeq" id="WP_058496845.1">
    <property type="nucleotide sequence ID" value="NZ_CAAAIU010000008.1"/>
</dbReference>
<organism evidence="10 11">
    <name type="scientific">Legionella drozanskii LLAP-1</name>
    <dbReference type="NCBI Taxonomy" id="1212489"/>
    <lineage>
        <taxon>Bacteria</taxon>
        <taxon>Pseudomonadati</taxon>
        <taxon>Pseudomonadota</taxon>
        <taxon>Gammaproteobacteria</taxon>
        <taxon>Legionellales</taxon>
        <taxon>Legionellaceae</taxon>
        <taxon>Legionella</taxon>
    </lineage>
</organism>
<evidence type="ECO:0000313" key="11">
    <source>
        <dbReference type="Proteomes" id="UP000054736"/>
    </source>
</evidence>
<protein>
    <recommendedName>
        <fullName evidence="8">tRNA(Ile)-lysidine synthase</fullName>
        <ecNumber evidence="8">6.3.4.19</ecNumber>
    </recommendedName>
    <alternativeName>
        <fullName evidence="8">tRNA(Ile)-2-lysyl-cytidine synthase</fullName>
    </alternativeName>
    <alternativeName>
        <fullName evidence="8">tRNA(Ile)-lysidine synthetase</fullName>
    </alternativeName>
</protein>
<comment type="function">
    <text evidence="8">Ligates lysine onto the cytidine present at position 34 of the AUA codon-specific tRNA(Ile) that contains the anticodon CAU, in an ATP-dependent manner. Cytidine is converted to lysidine, thus changing the amino acid specificity of the tRNA from methionine to isoleucine.</text>
</comment>
<keyword evidence="11" id="KW-1185">Reference proteome</keyword>
<evidence type="ECO:0000256" key="3">
    <source>
        <dbReference type="ARBA" id="ARBA00022598"/>
    </source>
</evidence>
<comment type="similarity">
    <text evidence="8">Belongs to the tRNA(Ile)-lysidine synthase family.</text>
</comment>
<dbReference type="PATRIC" id="fig|1212489.4.peg.2705"/>
<dbReference type="NCBIfam" id="TIGR02433">
    <property type="entry name" value="lysidine_TilS_C"/>
    <property type="match status" value="1"/>
</dbReference>
<name>A0A0W0SPQ9_9GAMM</name>
<keyword evidence="6 8" id="KW-0067">ATP-binding</keyword>
<keyword evidence="4 8" id="KW-0819">tRNA processing</keyword>
<evidence type="ECO:0000256" key="4">
    <source>
        <dbReference type="ARBA" id="ARBA00022694"/>
    </source>
</evidence>
<dbReference type="InterPro" id="IPR012094">
    <property type="entry name" value="tRNA_Ile_lys_synt"/>
</dbReference>
<dbReference type="InterPro" id="IPR011063">
    <property type="entry name" value="TilS/TtcA_N"/>
</dbReference>
<evidence type="ECO:0000256" key="2">
    <source>
        <dbReference type="ARBA" id="ARBA00022490"/>
    </source>
</evidence>
<dbReference type="SUPFAM" id="SSF52402">
    <property type="entry name" value="Adenine nucleotide alpha hydrolases-like"/>
    <property type="match status" value="1"/>
</dbReference>
<dbReference type="SUPFAM" id="SSF56037">
    <property type="entry name" value="PheT/TilS domain"/>
    <property type="match status" value="1"/>
</dbReference>
<dbReference type="SUPFAM" id="SSF82829">
    <property type="entry name" value="MesJ substrate recognition domain-like"/>
    <property type="match status" value="1"/>
</dbReference>
<proteinExistence type="inferred from homology"/>
<dbReference type="AlphaFoldDB" id="A0A0W0SPQ9"/>
<dbReference type="STRING" id="1212489.Ldro_2566"/>
<feature type="domain" description="Lysidine-tRNA(Ile) synthetase C-terminal" evidence="9">
    <location>
        <begin position="357"/>
        <end position="428"/>
    </location>
</feature>
<dbReference type="Proteomes" id="UP000054736">
    <property type="component" value="Unassembled WGS sequence"/>
</dbReference>
<dbReference type="Gene3D" id="1.20.59.20">
    <property type="match status" value="1"/>
</dbReference>
<evidence type="ECO:0000256" key="1">
    <source>
        <dbReference type="ARBA" id="ARBA00004496"/>
    </source>
</evidence>
<dbReference type="EMBL" id="LNXY01000028">
    <property type="protein sequence ID" value="KTC85394.1"/>
    <property type="molecule type" value="Genomic_DNA"/>
</dbReference>
<comment type="domain">
    <text evidence="8">The N-terminal region contains the highly conserved SGGXDS motif, predicted to be a P-loop motif involved in ATP binding.</text>
</comment>
<dbReference type="EC" id="6.3.4.19" evidence="8"/>
<evidence type="ECO:0000256" key="8">
    <source>
        <dbReference type="HAMAP-Rule" id="MF_01161"/>
    </source>
</evidence>
<dbReference type="PANTHER" id="PTHR43033:SF1">
    <property type="entry name" value="TRNA(ILE)-LYSIDINE SYNTHASE-RELATED"/>
    <property type="match status" value="1"/>
</dbReference>
<comment type="caution">
    <text evidence="10">The sequence shown here is derived from an EMBL/GenBank/DDBJ whole genome shotgun (WGS) entry which is preliminary data.</text>
</comment>
<evidence type="ECO:0000256" key="7">
    <source>
        <dbReference type="ARBA" id="ARBA00048539"/>
    </source>
</evidence>
<evidence type="ECO:0000259" key="9">
    <source>
        <dbReference type="SMART" id="SM00977"/>
    </source>
</evidence>
<keyword evidence="5 8" id="KW-0547">Nucleotide-binding</keyword>
<dbReference type="InterPro" id="IPR012796">
    <property type="entry name" value="Lysidine-tRNA-synth_C"/>
</dbReference>
<dbReference type="Gene3D" id="3.40.50.620">
    <property type="entry name" value="HUPs"/>
    <property type="match status" value="1"/>
</dbReference>
<dbReference type="CDD" id="cd01992">
    <property type="entry name" value="TilS_N"/>
    <property type="match status" value="1"/>
</dbReference>
<evidence type="ECO:0000256" key="6">
    <source>
        <dbReference type="ARBA" id="ARBA00022840"/>
    </source>
</evidence>
<accession>A0A0W0SPQ9</accession>
<dbReference type="GO" id="GO:0005524">
    <property type="term" value="F:ATP binding"/>
    <property type="evidence" value="ECO:0007669"/>
    <property type="project" value="UniProtKB-UniRule"/>
</dbReference>
<evidence type="ECO:0000256" key="5">
    <source>
        <dbReference type="ARBA" id="ARBA00022741"/>
    </source>
</evidence>
<dbReference type="HAMAP" id="MF_01161">
    <property type="entry name" value="tRNA_Ile_lys_synt"/>
    <property type="match status" value="1"/>
</dbReference>
<sequence length="433" mass="50112">MTKSLLDADWLRKLTLYKKIFVGFSGGLDSTVLLHSLAIHPSLHNQLTAVHIHHGISPNAVAWQQQCQQFCKEYKIPFITQQVEFERHANIEDQARKARYQAFANLLTREDCLLLGHHLDDQAETLLLQLCRGAGIDGLAAMQAIKTFAQGDLLRPFLQYSRKILEDYALDQQLKWIDDESNLNTDFSRNYLRHQVLPLLEQRWPAVINNLVRTTHHCQQAQANLDDLAKIDCPVLNQCSMMLPLSQLKSLSHARLSNVLRVWLKVNKIKLPNTLIFNRVISEVIEAKEDAKPQVVWKEGCVRRYRQVLYLSNNEPPVFFQSQRWISFPQTLIINGLIRLQVKKTNKGLVLPDSAQIEIRFRQGGELFHWHGQTKHLKKLFQEWHIPPWQRDSIPLLYVNRQFAAVIGYAISDLFYGETDLNSYQLSMEPNSP</sequence>
<dbReference type="GO" id="GO:0005737">
    <property type="term" value="C:cytoplasm"/>
    <property type="evidence" value="ECO:0007669"/>
    <property type="project" value="UniProtKB-SubCell"/>
</dbReference>
<dbReference type="Pfam" id="PF09179">
    <property type="entry name" value="TilS"/>
    <property type="match status" value="1"/>
</dbReference>
<dbReference type="GO" id="GO:0006400">
    <property type="term" value="P:tRNA modification"/>
    <property type="evidence" value="ECO:0007669"/>
    <property type="project" value="UniProtKB-UniRule"/>
</dbReference>
<dbReference type="PANTHER" id="PTHR43033">
    <property type="entry name" value="TRNA(ILE)-LYSIDINE SYNTHASE-RELATED"/>
    <property type="match status" value="1"/>
</dbReference>
<dbReference type="GO" id="GO:0032267">
    <property type="term" value="F:tRNA(Ile)-lysidine synthase activity"/>
    <property type="evidence" value="ECO:0007669"/>
    <property type="project" value="UniProtKB-EC"/>
</dbReference>